<dbReference type="Proteomes" id="UP001230649">
    <property type="component" value="Unassembled WGS sequence"/>
</dbReference>
<evidence type="ECO:0000313" key="2">
    <source>
        <dbReference type="Proteomes" id="UP001230649"/>
    </source>
</evidence>
<accession>A0ACC2V9Z6</accession>
<proteinExistence type="predicted"/>
<name>A0ACC2V9Z6_9TREE</name>
<reference evidence="1" key="1">
    <citation type="submission" date="2023-04" db="EMBL/GenBank/DDBJ databases">
        <title>Draft Genome sequencing of Naganishia species isolated from polar environments using Oxford Nanopore Technology.</title>
        <authorList>
            <person name="Leo P."/>
            <person name="Venkateswaran K."/>
        </authorList>
    </citation>
    <scope>NUCLEOTIDE SEQUENCE</scope>
    <source>
        <strain evidence="1">MNA-CCFEE 5262</strain>
    </source>
</reference>
<keyword evidence="2" id="KW-1185">Reference proteome</keyword>
<evidence type="ECO:0000313" key="1">
    <source>
        <dbReference type="EMBL" id="KAJ9095930.1"/>
    </source>
</evidence>
<protein>
    <submittedName>
        <fullName evidence="1">Uncharacterized protein</fullName>
    </submittedName>
</protein>
<organism evidence="1 2">
    <name type="scientific">Naganishia adeliensis</name>
    <dbReference type="NCBI Taxonomy" id="92952"/>
    <lineage>
        <taxon>Eukaryota</taxon>
        <taxon>Fungi</taxon>
        <taxon>Dikarya</taxon>
        <taxon>Basidiomycota</taxon>
        <taxon>Agaricomycotina</taxon>
        <taxon>Tremellomycetes</taxon>
        <taxon>Filobasidiales</taxon>
        <taxon>Filobasidiaceae</taxon>
        <taxon>Naganishia</taxon>
    </lineage>
</organism>
<dbReference type="EMBL" id="JASBWS010000118">
    <property type="protein sequence ID" value="KAJ9095930.1"/>
    <property type="molecule type" value="Genomic_DNA"/>
</dbReference>
<sequence length="368" mass="42491">MYLSPTYRLKAMFVNKTLCEEFGYRHRRTIDPHVYHDIFDGMHYKELVTKNVVWEAQMFPDKYFACETDIALGAMTDGVPCFKRNGLDCNRDRSVKRLFDIDSFLQPLVDDLRILAVDGVSAERWIYDEASRTDVMTNFRLKAHLLTFTGDMPAVAKMNAIQHRAGKAHYYMARRSPEDDGPIDYATLPMRSHRQVMEQAFEIEMARSAAAKKRLGTRCGVNGQSLISVIGSVSFPWSFPLDIMHVLYENLMKELLGLWKGSYKASMMTGESTLEEEYVFSEHQWKLIDAEVARSTKLVPAQMAPSLSSVSERGYWNADTYAYFMMYLGPIVMRNRLPSRYYRHFVDLARTRPTHHAHGDHCCESHQT</sequence>
<gene>
    <name evidence="1" type="ORF">QFC20_006531</name>
</gene>
<comment type="caution">
    <text evidence="1">The sequence shown here is derived from an EMBL/GenBank/DDBJ whole genome shotgun (WGS) entry which is preliminary data.</text>
</comment>